<dbReference type="Proteomes" id="UP000298493">
    <property type="component" value="Unassembled WGS sequence"/>
</dbReference>
<feature type="compositionally biased region" description="Low complexity" evidence="4">
    <location>
        <begin position="155"/>
        <end position="181"/>
    </location>
</feature>
<keyword evidence="7" id="KW-1185">Reference proteome</keyword>
<dbReference type="EMBL" id="SNSC02000003">
    <property type="protein sequence ID" value="TID25819.1"/>
    <property type="molecule type" value="Genomic_DNA"/>
</dbReference>
<evidence type="ECO:0000256" key="4">
    <source>
        <dbReference type="SAM" id="MobiDB-lite"/>
    </source>
</evidence>
<protein>
    <submittedName>
        <fullName evidence="6">Tryptophanyl-tRNA synthetase class Ib</fullName>
    </submittedName>
</protein>
<keyword evidence="1 3" id="KW-0820">tRNA-binding</keyword>
<comment type="caution">
    <text evidence="6">The sequence shown here is derived from an EMBL/GenBank/DDBJ whole genome shotgun (WGS) entry which is preliminary data.</text>
</comment>
<feature type="region of interest" description="Disordered" evidence="4">
    <location>
        <begin position="138"/>
        <end position="208"/>
    </location>
</feature>
<dbReference type="FunFam" id="2.40.50.140:FF:000199">
    <property type="entry name" value="tRNA-aminoacylation cofactor ARC1"/>
    <property type="match status" value="1"/>
</dbReference>
<dbReference type="InterPro" id="IPR036282">
    <property type="entry name" value="Glutathione-S-Trfase_C_sf"/>
</dbReference>
<dbReference type="CDD" id="cd02799">
    <property type="entry name" value="tRNA_bind_EMAP-II_like"/>
    <property type="match status" value="1"/>
</dbReference>
<dbReference type="CDD" id="cd10304">
    <property type="entry name" value="GST_C_Arc1p_N_like"/>
    <property type="match status" value="1"/>
</dbReference>
<evidence type="ECO:0000313" key="7">
    <source>
        <dbReference type="Proteomes" id="UP000298493"/>
    </source>
</evidence>
<dbReference type="SUPFAM" id="SSF47616">
    <property type="entry name" value="GST C-terminal domain-like"/>
    <property type="match status" value="1"/>
</dbReference>
<dbReference type="InterPro" id="IPR053836">
    <property type="entry name" value="Arc1-like_N"/>
</dbReference>
<keyword evidence="2 3" id="KW-0694">RNA-binding</keyword>
<feature type="compositionally biased region" description="Basic and acidic residues" evidence="4">
    <location>
        <begin position="139"/>
        <end position="154"/>
    </location>
</feature>
<evidence type="ECO:0000313" key="6">
    <source>
        <dbReference type="EMBL" id="TID25819.1"/>
    </source>
</evidence>
<evidence type="ECO:0000256" key="1">
    <source>
        <dbReference type="ARBA" id="ARBA00022555"/>
    </source>
</evidence>
<dbReference type="InterPro" id="IPR051270">
    <property type="entry name" value="Tyrosine-tRNA_ligase_regulator"/>
</dbReference>
<sequence length="402" mass="43281">MYRRQFSTLLRRMADNFKEITYSPAEKAEIEQWTTTSSHIASPSEDQAKTAERLSTLNRHLSSRTTILGSKPSTADTALYERLAPVVSRWSSEERTGEQGYHHIVRHLDFVQNSSLFGLKLDEKVAIDPNDVKAAIKPIDPKAEKERKKKEKELAAAAPSGETPAAAPVAAEAATASGPPAGKEGGRQKKEKKEKAPKAAKPAPVEKPLSPSLIDLRVGHILKAVQHPDAEKLFVSTIAVGDAPGTDNTTEYEGKVVRTVCSGLNGLIPLEEMQGRKIVAVCNLKPVTMRGVKSSAMVLAASPRDEEGHGGPVELVNPPEGAEAGERVYFEGWEGEPEGVLNPKKKIWETFQPGFTTTDDLEVGFEVAAVPQLAGSSAAALGKLQTKQGICKVKSLKGATVR</sequence>
<dbReference type="GO" id="GO:0000049">
    <property type="term" value="F:tRNA binding"/>
    <property type="evidence" value="ECO:0007669"/>
    <property type="project" value="UniProtKB-UniRule"/>
</dbReference>
<dbReference type="GO" id="GO:0017102">
    <property type="term" value="C:methionyl glutamyl tRNA synthetase complex"/>
    <property type="evidence" value="ECO:0007669"/>
    <property type="project" value="TreeGrafter"/>
</dbReference>
<organism evidence="6 7">
    <name type="scientific">Venturia nashicola</name>
    <dbReference type="NCBI Taxonomy" id="86259"/>
    <lineage>
        <taxon>Eukaryota</taxon>
        <taxon>Fungi</taxon>
        <taxon>Dikarya</taxon>
        <taxon>Ascomycota</taxon>
        <taxon>Pezizomycotina</taxon>
        <taxon>Dothideomycetes</taxon>
        <taxon>Pleosporomycetidae</taxon>
        <taxon>Venturiales</taxon>
        <taxon>Venturiaceae</taxon>
        <taxon>Venturia</taxon>
    </lineage>
</organism>
<dbReference type="Pfam" id="PF21972">
    <property type="entry name" value="Arc1p_N_like"/>
    <property type="match status" value="1"/>
</dbReference>
<dbReference type="PANTHER" id="PTHR11586:SF33">
    <property type="entry name" value="AMINOACYL TRNA SYNTHASE COMPLEX-INTERACTING MULTIFUNCTIONAL PROTEIN 1"/>
    <property type="match status" value="1"/>
</dbReference>
<keyword evidence="6" id="KW-0030">Aminoacyl-tRNA synthetase</keyword>
<keyword evidence="6" id="KW-0436">Ligase</keyword>
<evidence type="ECO:0000256" key="2">
    <source>
        <dbReference type="ARBA" id="ARBA00022884"/>
    </source>
</evidence>
<dbReference type="InterPro" id="IPR012340">
    <property type="entry name" value="NA-bd_OB-fold"/>
</dbReference>
<dbReference type="AlphaFoldDB" id="A0A4Z1PEC6"/>
<feature type="compositionally biased region" description="Low complexity" evidence="4">
    <location>
        <begin position="199"/>
        <end position="208"/>
    </location>
</feature>
<dbReference type="PANTHER" id="PTHR11586">
    <property type="entry name" value="TRNA-AMINOACYLATION COFACTOR ARC1 FAMILY MEMBER"/>
    <property type="match status" value="1"/>
</dbReference>
<feature type="domain" description="TRNA-binding" evidence="5">
    <location>
        <begin position="210"/>
        <end position="329"/>
    </location>
</feature>
<dbReference type="GO" id="GO:0004812">
    <property type="term" value="F:aminoacyl-tRNA ligase activity"/>
    <property type="evidence" value="ECO:0007669"/>
    <property type="project" value="UniProtKB-KW"/>
</dbReference>
<dbReference type="Pfam" id="PF01588">
    <property type="entry name" value="tRNA_bind"/>
    <property type="match status" value="1"/>
</dbReference>
<reference evidence="6 7" key="1">
    <citation type="submission" date="2019-04" db="EMBL/GenBank/DDBJ databases">
        <title>High contiguity whole genome sequence and gene annotation resource for two Venturia nashicola isolates.</title>
        <authorList>
            <person name="Prokchorchik M."/>
            <person name="Won K."/>
            <person name="Lee Y."/>
            <person name="Choi E.D."/>
            <person name="Segonzac C."/>
            <person name="Sohn K.H."/>
        </authorList>
    </citation>
    <scope>NUCLEOTIDE SEQUENCE [LARGE SCALE GENOMIC DNA]</scope>
    <source>
        <strain evidence="6 7">PRI2</strain>
    </source>
</reference>
<evidence type="ECO:0000256" key="3">
    <source>
        <dbReference type="PROSITE-ProRule" id="PRU00209"/>
    </source>
</evidence>
<evidence type="ECO:0000259" key="5">
    <source>
        <dbReference type="PROSITE" id="PS50886"/>
    </source>
</evidence>
<dbReference type="InterPro" id="IPR002547">
    <property type="entry name" value="tRNA-bd_dom"/>
</dbReference>
<dbReference type="STRING" id="86259.A0A4Z1PEC6"/>
<accession>A0A4Z1PEC6</accession>
<dbReference type="Gene3D" id="2.40.50.140">
    <property type="entry name" value="Nucleic acid-binding proteins"/>
    <property type="match status" value="1"/>
</dbReference>
<dbReference type="PROSITE" id="PS50886">
    <property type="entry name" value="TRBD"/>
    <property type="match status" value="1"/>
</dbReference>
<dbReference type="SUPFAM" id="SSF50249">
    <property type="entry name" value="Nucleic acid-binding proteins"/>
    <property type="match status" value="1"/>
</dbReference>
<gene>
    <name evidence="6" type="ORF">E6O75_ATG03682</name>
</gene>
<dbReference type="Gene3D" id="1.20.1050.130">
    <property type="match status" value="1"/>
</dbReference>
<proteinExistence type="predicted"/>
<name>A0A4Z1PEC6_9PEZI</name>
<feature type="compositionally biased region" description="Basic and acidic residues" evidence="4">
    <location>
        <begin position="184"/>
        <end position="197"/>
    </location>
</feature>